<comment type="pathway">
    <text evidence="2">Phospholipid metabolism; phosphatidylglycerol biosynthesis; phosphatidylglycerol from CDP-diacylglycerol: step 1/2.</text>
</comment>
<evidence type="ECO:0000256" key="4">
    <source>
        <dbReference type="ARBA" id="ARBA00013170"/>
    </source>
</evidence>
<evidence type="ECO:0000256" key="5">
    <source>
        <dbReference type="ARBA" id="ARBA00014944"/>
    </source>
</evidence>
<dbReference type="Proteomes" id="UP000196368">
    <property type="component" value="Unassembled WGS sequence"/>
</dbReference>
<evidence type="ECO:0000256" key="10">
    <source>
        <dbReference type="ARBA" id="ARBA00023098"/>
    </source>
</evidence>
<evidence type="ECO:0000313" key="18">
    <source>
        <dbReference type="EMBL" id="OUO56821.1"/>
    </source>
</evidence>
<keyword evidence="7 16" id="KW-0808">Transferase</keyword>
<dbReference type="GO" id="GO:0046474">
    <property type="term" value="P:glycerophospholipid biosynthetic process"/>
    <property type="evidence" value="ECO:0007669"/>
    <property type="project" value="TreeGrafter"/>
</dbReference>
<evidence type="ECO:0000256" key="6">
    <source>
        <dbReference type="ARBA" id="ARBA00022516"/>
    </source>
</evidence>
<dbReference type="PANTHER" id="PTHR14269:SF62">
    <property type="entry name" value="CDP-DIACYLGLYCEROL--GLYCEROL-3-PHOSPHATE 3-PHOSPHATIDYLTRANSFERASE 1, CHLOROPLASTIC"/>
    <property type="match status" value="1"/>
</dbReference>
<protein>
    <recommendedName>
        <fullName evidence="5 15">CDP-diacylglycerol--glycerol-3-phosphate 3-phosphatidyltransferase</fullName>
        <ecNumber evidence="4 15">2.7.8.5</ecNumber>
    </recommendedName>
</protein>
<dbReference type="NCBIfam" id="TIGR00560">
    <property type="entry name" value="pgsA"/>
    <property type="match status" value="1"/>
</dbReference>
<name>A0A1Y4DN37_9BACT</name>
<keyword evidence="19" id="KW-1185">Reference proteome</keyword>
<feature type="transmembrane region" description="Helical" evidence="17">
    <location>
        <begin position="89"/>
        <end position="110"/>
    </location>
</feature>
<keyword evidence="9 17" id="KW-1133">Transmembrane helix</keyword>
<feature type="transmembrane region" description="Helical" evidence="17">
    <location>
        <begin position="169"/>
        <end position="189"/>
    </location>
</feature>
<keyword evidence="12" id="KW-0594">Phospholipid biosynthesis</keyword>
<evidence type="ECO:0000256" key="12">
    <source>
        <dbReference type="ARBA" id="ARBA00023209"/>
    </source>
</evidence>
<dbReference type="GO" id="GO:0008444">
    <property type="term" value="F:CDP-diacylglycerol-glycerol-3-phosphate 3-phosphatidyltransferase activity"/>
    <property type="evidence" value="ECO:0007669"/>
    <property type="project" value="UniProtKB-UniRule"/>
</dbReference>
<keyword evidence="8 17" id="KW-0812">Transmembrane</keyword>
<evidence type="ECO:0000256" key="8">
    <source>
        <dbReference type="ARBA" id="ARBA00022692"/>
    </source>
</evidence>
<comment type="catalytic activity">
    <reaction evidence="14">
        <text>a CDP-1,2-diacyl-sn-glycerol + sn-glycerol 3-phosphate = a 1,2-diacyl-sn-glycero-3-phospho-(1'-sn-glycero-3'-phosphate) + CMP + H(+)</text>
        <dbReference type="Rhea" id="RHEA:12593"/>
        <dbReference type="ChEBI" id="CHEBI:15378"/>
        <dbReference type="ChEBI" id="CHEBI:57597"/>
        <dbReference type="ChEBI" id="CHEBI:58332"/>
        <dbReference type="ChEBI" id="CHEBI:60110"/>
        <dbReference type="ChEBI" id="CHEBI:60377"/>
        <dbReference type="EC" id="2.7.8.5"/>
    </reaction>
</comment>
<keyword evidence="11 17" id="KW-0472">Membrane</keyword>
<evidence type="ECO:0000256" key="1">
    <source>
        <dbReference type="ARBA" id="ARBA00004141"/>
    </source>
</evidence>
<dbReference type="InterPro" id="IPR050324">
    <property type="entry name" value="CDP-alcohol_PTase-I"/>
</dbReference>
<dbReference type="InterPro" id="IPR004570">
    <property type="entry name" value="Phosphatidylglycerol_P_synth"/>
</dbReference>
<comment type="subcellular location">
    <subcellularLocation>
        <location evidence="1">Membrane</location>
        <topology evidence="1">Multi-pass membrane protein</topology>
    </subcellularLocation>
</comment>
<evidence type="ECO:0000313" key="19">
    <source>
        <dbReference type="Proteomes" id="UP000196368"/>
    </source>
</evidence>
<keyword evidence="6" id="KW-0444">Lipid biosynthesis</keyword>
<dbReference type="InterPro" id="IPR048254">
    <property type="entry name" value="CDP_ALCOHOL_P_TRANSF_CS"/>
</dbReference>
<proteinExistence type="inferred from homology"/>
<gene>
    <name evidence="18" type="ORF">B5F75_02965</name>
</gene>
<dbReference type="AlphaFoldDB" id="A0A1Y4DN37"/>
<dbReference type="EC" id="2.7.8.5" evidence="4 15"/>
<dbReference type="OrthoDB" id="9796672at2"/>
<dbReference type="PANTHER" id="PTHR14269">
    <property type="entry name" value="CDP-DIACYLGLYCEROL--GLYCEROL-3-PHOSPHATE 3-PHOSPHATIDYLTRANSFERASE-RELATED"/>
    <property type="match status" value="1"/>
</dbReference>
<feature type="transmembrane region" description="Helical" evidence="17">
    <location>
        <begin position="12"/>
        <end position="41"/>
    </location>
</feature>
<keyword evidence="10" id="KW-0443">Lipid metabolism</keyword>
<evidence type="ECO:0000256" key="13">
    <source>
        <dbReference type="ARBA" id="ARBA00023264"/>
    </source>
</evidence>
<feature type="transmembrane region" description="Helical" evidence="17">
    <location>
        <begin position="130"/>
        <end position="148"/>
    </location>
</feature>
<evidence type="ECO:0000256" key="11">
    <source>
        <dbReference type="ARBA" id="ARBA00023136"/>
    </source>
</evidence>
<dbReference type="Gene3D" id="1.20.120.1760">
    <property type="match status" value="1"/>
</dbReference>
<evidence type="ECO:0000256" key="2">
    <source>
        <dbReference type="ARBA" id="ARBA00005042"/>
    </source>
</evidence>
<dbReference type="PROSITE" id="PS00379">
    <property type="entry name" value="CDP_ALCOHOL_P_TRANSF"/>
    <property type="match status" value="1"/>
</dbReference>
<sequence>MMTLANKITLTRAALSIVMFLFILMPFAWSRLVATLIFILAASTDWVDGKIARETNTITPFGAIVDPFVDKILVAAAFFAFVGIKELDIPIWAVFFILLRELMISTLRVIAALEGKVMAAERWGKFKTVIQMTAVGTIFFVLDVYHLAHILTGGAKSVCIILFITLQKIPYAITAIAAVITWISAISYLKNNWDLLKKSWSLPVCK</sequence>
<dbReference type="RefSeq" id="WP_087287732.1">
    <property type="nucleotide sequence ID" value="NZ_NFJD01000002.1"/>
</dbReference>
<evidence type="ECO:0000256" key="3">
    <source>
        <dbReference type="ARBA" id="ARBA00010441"/>
    </source>
</evidence>
<evidence type="ECO:0000256" key="16">
    <source>
        <dbReference type="RuleBase" id="RU003750"/>
    </source>
</evidence>
<keyword evidence="13" id="KW-1208">Phospholipid metabolism</keyword>
<organism evidence="18 19">
    <name type="scientific">Candidatus Avelusimicrobium gallicola</name>
    <dbReference type="NCBI Taxonomy" id="2562704"/>
    <lineage>
        <taxon>Bacteria</taxon>
        <taxon>Pseudomonadati</taxon>
        <taxon>Elusimicrobiota</taxon>
        <taxon>Elusimicrobia</taxon>
        <taxon>Elusimicrobiales</taxon>
        <taxon>Elusimicrobiaceae</taxon>
        <taxon>Candidatus Avelusimicrobium</taxon>
    </lineage>
</organism>
<feature type="transmembrane region" description="Helical" evidence="17">
    <location>
        <begin position="61"/>
        <end position="82"/>
    </location>
</feature>
<dbReference type="Pfam" id="PF01066">
    <property type="entry name" value="CDP-OH_P_transf"/>
    <property type="match status" value="1"/>
</dbReference>
<accession>A0A1Y4DN37</accession>
<evidence type="ECO:0000256" key="15">
    <source>
        <dbReference type="NCBIfam" id="TIGR00560"/>
    </source>
</evidence>
<comment type="similarity">
    <text evidence="3 16">Belongs to the CDP-alcohol phosphatidyltransferase class-I family.</text>
</comment>
<comment type="caution">
    <text evidence="18">The sequence shown here is derived from an EMBL/GenBank/DDBJ whole genome shotgun (WGS) entry which is preliminary data.</text>
</comment>
<evidence type="ECO:0000256" key="17">
    <source>
        <dbReference type="SAM" id="Phobius"/>
    </source>
</evidence>
<evidence type="ECO:0000256" key="14">
    <source>
        <dbReference type="ARBA" id="ARBA00048586"/>
    </source>
</evidence>
<dbReference type="PIRSF" id="PIRSF000847">
    <property type="entry name" value="Phos_ph_gly_syn"/>
    <property type="match status" value="1"/>
</dbReference>
<evidence type="ECO:0000256" key="9">
    <source>
        <dbReference type="ARBA" id="ARBA00022989"/>
    </source>
</evidence>
<dbReference type="InterPro" id="IPR000462">
    <property type="entry name" value="CDP-OH_P_trans"/>
</dbReference>
<dbReference type="InterPro" id="IPR043130">
    <property type="entry name" value="CDP-OH_PTrfase_TM_dom"/>
</dbReference>
<dbReference type="GO" id="GO:0016020">
    <property type="term" value="C:membrane"/>
    <property type="evidence" value="ECO:0007669"/>
    <property type="project" value="UniProtKB-SubCell"/>
</dbReference>
<evidence type="ECO:0000256" key="7">
    <source>
        <dbReference type="ARBA" id="ARBA00022679"/>
    </source>
</evidence>
<reference evidence="19" key="1">
    <citation type="submission" date="2017-04" db="EMBL/GenBank/DDBJ databases">
        <title>Function of individual gut microbiota members based on whole genome sequencing of pure cultures obtained from chicken caecum.</title>
        <authorList>
            <person name="Medvecky M."/>
            <person name="Cejkova D."/>
            <person name="Polansky O."/>
            <person name="Karasova D."/>
            <person name="Kubasova T."/>
            <person name="Cizek A."/>
            <person name="Rychlik I."/>
        </authorList>
    </citation>
    <scope>NUCLEOTIDE SEQUENCE [LARGE SCALE GENOMIC DNA]</scope>
    <source>
        <strain evidence="19">An273</strain>
    </source>
</reference>
<dbReference type="EMBL" id="NFJD01000002">
    <property type="protein sequence ID" value="OUO56821.1"/>
    <property type="molecule type" value="Genomic_DNA"/>
</dbReference>